<dbReference type="PIRSF" id="PIRSF000105">
    <property type="entry name" value="HCDH"/>
    <property type="match status" value="1"/>
</dbReference>
<dbReference type="HOGENOM" id="CLU_009834_2_0_9"/>
<dbReference type="KEGG" id="csr:Cspa_c22690"/>
<reference evidence="7 8" key="1">
    <citation type="submission" date="2013-02" db="EMBL/GenBank/DDBJ databases">
        <title>Genome sequence of Clostridium saccharoperbutylacetonicum N1-4(HMT).</title>
        <authorList>
            <person name="Poehlein A."/>
            <person name="Daniel R."/>
        </authorList>
    </citation>
    <scope>NUCLEOTIDE SEQUENCE [LARGE SCALE GENOMIC DNA]</scope>
    <source>
        <strain evidence="8">N1-4(HMT)</strain>
    </source>
</reference>
<dbReference type="GO" id="GO:0006635">
    <property type="term" value="P:fatty acid beta-oxidation"/>
    <property type="evidence" value="ECO:0007669"/>
    <property type="project" value="TreeGrafter"/>
</dbReference>
<dbReference type="PRINTS" id="PR00077">
    <property type="entry name" value="GPDHDRGNASE"/>
</dbReference>
<dbReference type="InterPro" id="IPR022694">
    <property type="entry name" value="3-OHacyl-CoA_DH"/>
</dbReference>
<comment type="pathway">
    <text evidence="1">Lipid metabolism; butanoate metabolism.</text>
</comment>
<evidence type="ECO:0000256" key="1">
    <source>
        <dbReference type="ARBA" id="ARBA00005086"/>
    </source>
</evidence>
<dbReference type="PANTHER" id="PTHR48075:SF5">
    <property type="entry name" value="3-HYDROXYBUTYRYL-COA DEHYDROGENASE"/>
    <property type="match status" value="1"/>
</dbReference>
<dbReference type="Pfam" id="PF00725">
    <property type="entry name" value="3HCDH"/>
    <property type="match status" value="1"/>
</dbReference>
<dbReference type="GO" id="GO:0006072">
    <property type="term" value="P:glycerol-3-phosphate metabolic process"/>
    <property type="evidence" value="ECO:0007669"/>
    <property type="project" value="InterPro"/>
</dbReference>
<keyword evidence="8" id="KW-1185">Reference proteome</keyword>
<evidence type="ECO:0000256" key="2">
    <source>
        <dbReference type="ARBA" id="ARBA00009463"/>
    </source>
</evidence>
<dbReference type="PATRIC" id="fig|931276.5.peg.2268"/>
<dbReference type="Gene3D" id="3.40.50.720">
    <property type="entry name" value="NAD(P)-binding Rossmann-like Domain"/>
    <property type="match status" value="1"/>
</dbReference>
<feature type="domain" description="3-hydroxyacyl-CoA dehydrogenase C-terminal" evidence="5">
    <location>
        <begin position="190"/>
        <end position="288"/>
    </location>
</feature>
<dbReference type="eggNOG" id="COG1250">
    <property type="taxonomic scope" value="Bacteria"/>
</dbReference>
<evidence type="ECO:0000259" key="5">
    <source>
        <dbReference type="Pfam" id="PF00725"/>
    </source>
</evidence>
<dbReference type="InterPro" id="IPR006108">
    <property type="entry name" value="3HC_DH_C"/>
</dbReference>
<dbReference type="GO" id="GO:0070403">
    <property type="term" value="F:NAD+ binding"/>
    <property type="evidence" value="ECO:0007669"/>
    <property type="project" value="InterPro"/>
</dbReference>
<dbReference type="STRING" id="36745.CLSAP_20830"/>
<feature type="site" description="Important for catalytic activity" evidence="4">
    <location>
        <position position="143"/>
    </location>
</feature>
<sequence length="312" mass="35367">MANSIRNITVFGPGMMGSGIAQVFAGNEDLKVTIFIREKFEYECMDKIKSNLQVLKENGVITEEKIKGILDRIALTEDLQEAVKDADFIVECIPENMELKQDLFKRLEPICKDTTIFATNTSVMSITEISEKVKDKSRLVGTHFWNPPYLIPLVEVIKSDYTSDEIMDKTMELLKKVEKHPIRVNKDVPGFVANRLQHALWREAISIVEHDIADAATVDEAIKYSFGLRLPVLGPMENSDMVGTDLTLSIHSYILKHLENSTEPSPILKEKVEAGDLGFKTGKGFQEWSADQAKKSNERLRDYLIKVLYKNK</sequence>
<proteinExistence type="inferred from homology"/>
<dbReference type="RefSeq" id="WP_015392353.1">
    <property type="nucleotide sequence ID" value="NC_020291.1"/>
</dbReference>
<feature type="domain" description="3-hydroxyacyl-CoA dehydrogenase NAD binding" evidence="6">
    <location>
        <begin position="7"/>
        <end position="187"/>
    </location>
</feature>
<keyword evidence="3 7" id="KW-0560">Oxidoreductase</keyword>
<dbReference type="SUPFAM" id="SSF48179">
    <property type="entry name" value="6-phosphogluconate dehydrogenase C-terminal domain-like"/>
    <property type="match status" value="1"/>
</dbReference>
<dbReference type="EMBL" id="CP004121">
    <property type="protein sequence ID" value="AGF56034.1"/>
    <property type="molecule type" value="Genomic_DNA"/>
</dbReference>
<organism evidence="7 8">
    <name type="scientific">Clostridium saccharoperbutylacetonicum N1-4(HMT)</name>
    <dbReference type="NCBI Taxonomy" id="931276"/>
    <lineage>
        <taxon>Bacteria</taxon>
        <taxon>Bacillati</taxon>
        <taxon>Bacillota</taxon>
        <taxon>Clostridia</taxon>
        <taxon>Eubacteriales</taxon>
        <taxon>Clostridiaceae</taxon>
        <taxon>Clostridium</taxon>
    </lineage>
</organism>
<accession>M1MDN8</accession>
<evidence type="ECO:0000313" key="7">
    <source>
        <dbReference type="EMBL" id="AGF56034.1"/>
    </source>
</evidence>
<gene>
    <name evidence="7" type="primary">hbd3</name>
    <name evidence="7" type="ORF">Cspa_c22690</name>
</gene>
<dbReference type="EC" id="1.1.1.157" evidence="7"/>
<protein>
    <submittedName>
        <fullName evidence="7">3-hydroxybutyryl-CoA dehydrogenase Hbd</fullName>
        <ecNumber evidence="7">1.1.1.157</ecNumber>
    </submittedName>
</protein>
<evidence type="ECO:0000313" key="8">
    <source>
        <dbReference type="Proteomes" id="UP000011728"/>
    </source>
</evidence>
<dbReference type="AlphaFoldDB" id="M1MDN8"/>
<dbReference type="InterPro" id="IPR036291">
    <property type="entry name" value="NAD(P)-bd_dom_sf"/>
</dbReference>
<dbReference type="InterPro" id="IPR006168">
    <property type="entry name" value="G3P_DH_NAD-dep"/>
</dbReference>
<dbReference type="SUPFAM" id="SSF51735">
    <property type="entry name" value="NAD(P)-binding Rossmann-fold domains"/>
    <property type="match status" value="1"/>
</dbReference>
<dbReference type="OrthoDB" id="9815331at2"/>
<evidence type="ECO:0000256" key="4">
    <source>
        <dbReference type="PIRSR" id="PIRSR000105-1"/>
    </source>
</evidence>
<dbReference type="PANTHER" id="PTHR48075">
    <property type="entry name" value="3-HYDROXYACYL-COA DEHYDROGENASE FAMILY PROTEIN"/>
    <property type="match status" value="1"/>
</dbReference>
<dbReference type="InterPro" id="IPR013328">
    <property type="entry name" value="6PGD_dom2"/>
</dbReference>
<comment type="similarity">
    <text evidence="2">Belongs to the 3-hydroxyacyl-CoA dehydrogenase family.</text>
</comment>
<name>M1MDN8_9CLOT</name>
<dbReference type="Pfam" id="PF02737">
    <property type="entry name" value="3HCDH_N"/>
    <property type="match status" value="1"/>
</dbReference>
<evidence type="ECO:0000256" key="3">
    <source>
        <dbReference type="ARBA" id="ARBA00023002"/>
    </source>
</evidence>
<dbReference type="Gene3D" id="1.10.1040.10">
    <property type="entry name" value="N-(1-d-carboxylethyl)-l-norvaline Dehydrogenase, domain 2"/>
    <property type="match status" value="1"/>
</dbReference>
<dbReference type="InterPro" id="IPR006176">
    <property type="entry name" value="3-OHacyl-CoA_DH_NAD-bd"/>
</dbReference>
<dbReference type="Proteomes" id="UP000011728">
    <property type="component" value="Chromosome"/>
</dbReference>
<dbReference type="GO" id="GO:0008691">
    <property type="term" value="F:3-hydroxybutyryl-CoA dehydrogenase activity"/>
    <property type="evidence" value="ECO:0007669"/>
    <property type="project" value="UniProtKB-EC"/>
</dbReference>
<dbReference type="InterPro" id="IPR008927">
    <property type="entry name" value="6-PGluconate_DH-like_C_sf"/>
</dbReference>
<evidence type="ECO:0000259" key="6">
    <source>
        <dbReference type="Pfam" id="PF02737"/>
    </source>
</evidence>